<feature type="compositionally biased region" description="Low complexity" evidence="1">
    <location>
        <begin position="1431"/>
        <end position="1452"/>
    </location>
</feature>
<protein>
    <recommendedName>
        <fullName evidence="4">Mucin-16</fullName>
    </recommendedName>
</protein>
<feature type="compositionally biased region" description="Polar residues" evidence="1">
    <location>
        <begin position="1364"/>
        <end position="1420"/>
    </location>
</feature>
<feature type="compositionally biased region" description="Polar residues" evidence="1">
    <location>
        <begin position="1453"/>
        <end position="1525"/>
    </location>
</feature>
<feature type="compositionally biased region" description="Polar residues" evidence="1">
    <location>
        <begin position="1616"/>
        <end position="1646"/>
    </location>
</feature>
<feature type="compositionally biased region" description="Polar residues" evidence="1">
    <location>
        <begin position="1833"/>
        <end position="1851"/>
    </location>
</feature>
<feature type="compositionally biased region" description="Low complexity" evidence="1">
    <location>
        <begin position="1263"/>
        <end position="1291"/>
    </location>
</feature>
<feature type="compositionally biased region" description="Low complexity" evidence="1">
    <location>
        <begin position="1726"/>
        <end position="1747"/>
    </location>
</feature>
<keyword evidence="3" id="KW-1185">Reference proteome</keyword>
<feature type="region of interest" description="Disordered" evidence="1">
    <location>
        <begin position="110"/>
        <end position="130"/>
    </location>
</feature>
<dbReference type="EMBL" id="JAIQCJ010000358">
    <property type="protein sequence ID" value="KAJ8796621.1"/>
    <property type="molecule type" value="Genomic_DNA"/>
</dbReference>
<proteinExistence type="predicted"/>
<organism evidence="2 3">
    <name type="scientific">Eschrichtius robustus</name>
    <name type="common">California gray whale</name>
    <name type="synonym">Eschrichtius gibbosus</name>
    <dbReference type="NCBI Taxonomy" id="9764"/>
    <lineage>
        <taxon>Eukaryota</taxon>
        <taxon>Metazoa</taxon>
        <taxon>Chordata</taxon>
        <taxon>Craniata</taxon>
        <taxon>Vertebrata</taxon>
        <taxon>Euteleostomi</taxon>
        <taxon>Mammalia</taxon>
        <taxon>Eutheria</taxon>
        <taxon>Laurasiatheria</taxon>
        <taxon>Artiodactyla</taxon>
        <taxon>Whippomorpha</taxon>
        <taxon>Cetacea</taxon>
        <taxon>Mysticeti</taxon>
        <taxon>Eschrichtiidae</taxon>
        <taxon>Eschrichtius</taxon>
    </lineage>
</organism>
<feature type="compositionally biased region" description="Polar residues" evidence="1">
    <location>
        <begin position="948"/>
        <end position="976"/>
    </location>
</feature>
<feature type="compositionally biased region" description="Polar residues" evidence="1">
    <location>
        <begin position="1748"/>
        <end position="1820"/>
    </location>
</feature>
<feature type="compositionally biased region" description="Low complexity" evidence="1">
    <location>
        <begin position="1558"/>
        <end position="1586"/>
    </location>
</feature>
<feature type="region of interest" description="Disordered" evidence="1">
    <location>
        <begin position="223"/>
        <end position="256"/>
    </location>
</feature>
<feature type="compositionally biased region" description="Polar residues" evidence="1">
    <location>
        <begin position="1243"/>
        <end position="1261"/>
    </location>
</feature>
<feature type="compositionally biased region" description="Polar residues" evidence="1">
    <location>
        <begin position="857"/>
        <end position="871"/>
    </location>
</feature>
<feature type="compositionally biased region" description="Polar residues" evidence="1">
    <location>
        <begin position="1538"/>
        <end position="1556"/>
    </location>
</feature>
<sequence length="2205" mass="227736">MATAFKIISSKEPSTSPEMKYTLGNSWNTSTATVPTKTTVEPVTLQTTAIESGNISLPHLPTGFMTPAKSPTKGKATTEWVSLSPSEVWTNPHLGTPEGTKKLLGTVSSVSRESNPKGNIGTGPQRSPTLIPRTTGMNLSMWLGSTGGTTVDTHVSLNTSSTGPEDSVAIPDSVTTQMVTMSSVTDKSEFITKTRVNITVIPSTVLSKDTMTDEQQASISVSEAYSSASPWSEQTTGNNLILGKSPEAKDTLPKTSVEQTTLASLTSESQDITSITNASGGKMSSSPSVTSPSVGSKTLATITSVVTSDVASTLGQLSQTSHPAGVSNMEVTIAPTPLVTTTITTVETNSVLTTMPHPKGSVSTMDSTLATETSTSALQHPPTWSSTAVPAPTSGPRTITDMASILEVTGSPKATSAMSATSSIASSTESGSVSTPHGLVTVIGTSLAVPSSFASVEKTEASTSVRTLSPLDTTASMPISTSGVERMSTSVPDILSTSWTPSRRETEALHVSMASMDHPNTKTIPKILPSTPLPDSLSTLDWATGSSVSSAITSTSVLQEVTTPSELPLENMISPATSQLPSSIEDITSEVTPVTMVNSSKVTLSGRPDLASKEVEQSSTQLHITASADPGHMSRPEATTLDLIPYTVRTPYPIPQVNAIRTPTTEAKATSHSWMGEEETNSSTSLNTEVVNVSSVSGGTIKEVTDSPGLLKTTDLLGISLESGTTSSPNWKNGTYERTATSEPTTDKGAIHPSTNTVDTIVWPSNSEHDLHSTVPAHSESSMGTYPMNTTSIMLNTIVSTSTTTWPESTRAGRELDYPLTTELRESSTYMDTNSTTEISSVHSLSSFAVTRVSGAEVTTSDRISSPDLAQSTRSSDTTRPSTLPDIIDSERMTTTMQTGPSGTTSLGAPTMDTLATASLSGTYLAVTQGFPQSKITTQMSKGPEGVSWTNPPSVGETTSSSSLAPISDTTSSSHVLLTSQGQSTSSTLPVTSGLLPENFGLGKTRDMVRTSLETDTSLPPNLSNSSDEMLVTTDIEAIHPSTNTATTHVETTSCGHESHSPVLAHTQPSKATSSVVTSSTMWDITAPTAMSGSSETIKIERQSVSSLNTGLRETSNYQETSSATETSTVISNVSTNDATTEVTRTQVTSSSRISIPSPAHFKTSPNTPTESRTSPSASPGTTESAEVTMTTQRGPTEDASQNPLTMGTTTNTSGAEIHSTVTQSFTHSEVTTRRGGGLEDVSWTSPASVKETGSPSSPVIVSTMTTPSPEPSTLPARSPSSPTPVTSLLTRGLGKTKDTLGTSVEPVSSSPSSETSTTTDILSTSEASRGTDAIQPSKNAAATHGANPSSGHEAHSSAPADSEASNITSPTVTPSTSRDTRVSTSMPHSLETTMSEIDSTSSLTPELRKTSTVQQNSSAPGKITVLSRVPTDTTTEFSTTEPTSSSHTSTPGPVQSTMSPDIPTGTVTRPSASPGTTESAEVTMTTQRGPTEDASQNPLTMGTTTNTSGAEIHSTVTQSFTHSEVTTRRGGGLEDVSWTSPASVKETGSPSSPVIVSTMTTPSPEPSTLPARSPSSPSPVTSLLTRGLGKTKDTLGTSVEPVSSSPSSETSTSTDILSTSEASTGTDAIQPSKNAAATHGANPSSGHEAHSSAPADSEASNITSPTVTPSTSRDTRVSTSMPHSLETTMSEIDSTSSLTPELRKTSTVQQNSSAPGKITVLSRVPTDTTTEFSTTEPTSSSHTSTPGPVQSTMSPDIPTGTVTRPSASPGTTESAEVTMTTQRGPTEDASQNPLTMGTTTNTSGAEIHSTVTQSFTHSEVTTRRGGGLEDVSWTSPASVKETGSPSSPVIVSTMTTPSPEPSTLPARSPSSPTPVTSLLTRGLGKTKDTLGTSVEPVSSSPSSETSTTTDILSTSEASRGTDAIQPSKNAAATHGANPSSGHEAHSSAPADSEASNITSPTVTPSTSRDTRVSTSMPHSLETTMSEIDSTSSLTPELRKTSTVQQNSSAPGKITVLSRVPTDTTTEFSTTEPTSSSHTSTPGPVQSTMSPDIPTGTVTRPSASPGTTESAEVTMTTQRGPTEDASQNPLTMGTTTNTSGAEIHSTVTQSFTHSEVTTRRGGGLEDVSWTSPASVKETGSPSSPVIVSTMTTPSPEPSTLPARSPSSPTPVTSLLTRGLGKTKDTLGTSVEPVSSSPSSETSTSH</sequence>
<feature type="region of interest" description="Disordered" evidence="1">
    <location>
        <begin position="666"/>
        <end position="685"/>
    </location>
</feature>
<feature type="compositionally biased region" description="Polar residues" evidence="1">
    <location>
        <begin position="1954"/>
        <end position="2010"/>
    </location>
</feature>
<reference evidence="2 3" key="1">
    <citation type="submission" date="2022-11" db="EMBL/GenBank/DDBJ databases">
        <title>Whole genome sequence of Eschrichtius robustus ER-17-0199.</title>
        <authorList>
            <person name="Bruniche-Olsen A."/>
            <person name="Black A.N."/>
            <person name="Fields C.J."/>
            <person name="Walden K."/>
            <person name="Dewoody J.A."/>
        </authorList>
    </citation>
    <scope>NUCLEOTIDE SEQUENCE [LARGE SCALE GENOMIC DNA]</scope>
    <source>
        <strain evidence="2">ER-17-0199</strain>
        <tissue evidence="2">Blubber</tissue>
    </source>
</reference>
<feature type="compositionally biased region" description="Low complexity" evidence="1">
    <location>
        <begin position="893"/>
        <end position="906"/>
    </location>
</feature>
<feature type="compositionally biased region" description="Low complexity" evidence="1">
    <location>
        <begin position="279"/>
        <end position="295"/>
    </location>
</feature>
<feature type="compositionally biased region" description="Polar residues" evidence="1">
    <location>
        <begin position="1164"/>
        <end position="1230"/>
    </location>
</feature>
<feature type="compositionally biased region" description="Polar residues" evidence="1">
    <location>
        <begin position="725"/>
        <end position="744"/>
    </location>
</feature>
<feature type="region of interest" description="Disordered" evidence="1">
    <location>
        <begin position="725"/>
        <end position="753"/>
    </location>
</feature>
<feature type="compositionally biased region" description="Polar residues" evidence="1">
    <location>
        <begin position="1659"/>
        <end position="1715"/>
    </location>
</feature>
<feature type="region of interest" description="Disordered" evidence="1">
    <location>
        <begin position="1106"/>
        <end position="2205"/>
    </location>
</feature>
<feature type="compositionally biased region" description="Polar residues" evidence="1">
    <location>
        <begin position="110"/>
        <end position="128"/>
    </location>
</feature>
<feature type="compositionally biased region" description="Low complexity" evidence="1">
    <location>
        <begin position="1598"/>
        <end position="1615"/>
    </location>
</feature>
<evidence type="ECO:0000313" key="2">
    <source>
        <dbReference type="EMBL" id="KAJ8796621.1"/>
    </source>
</evidence>
<dbReference type="Proteomes" id="UP001159641">
    <property type="component" value="Unassembled WGS sequence"/>
</dbReference>
<feature type="compositionally biased region" description="Low complexity" evidence="1">
    <location>
        <begin position="872"/>
        <end position="886"/>
    </location>
</feature>
<name>A0AB34HY84_ESCRO</name>
<feature type="compositionally biased region" description="Low complexity" evidence="1">
    <location>
        <begin position="1303"/>
        <end position="1320"/>
    </location>
</feature>
<feature type="region of interest" description="Disordered" evidence="1">
    <location>
        <begin position="856"/>
        <end position="911"/>
    </location>
</feature>
<feature type="compositionally biased region" description="Polar residues" evidence="1">
    <location>
        <begin position="1106"/>
        <end position="1155"/>
    </location>
</feature>
<feature type="region of interest" description="Disordered" evidence="1">
    <location>
        <begin position="374"/>
        <end position="395"/>
    </location>
</feature>
<feature type="compositionally biased region" description="Low complexity" evidence="1">
    <location>
        <begin position="2021"/>
        <end position="2042"/>
    </location>
</feature>
<feature type="compositionally biased region" description="Low complexity" evidence="1">
    <location>
        <begin position="1893"/>
        <end position="1910"/>
    </location>
</feature>
<feature type="compositionally biased region" description="Low complexity" evidence="1">
    <location>
        <begin position="977"/>
        <end position="989"/>
    </location>
</feature>
<comment type="caution">
    <text evidence="2">The sequence shown here is derived from an EMBL/GenBank/DDBJ whole genome shotgun (WGS) entry which is preliminary data.</text>
</comment>
<feature type="compositionally biased region" description="Low complexity" evidence="1">
    <location>
        <begin position="223"/>
        <end position="232"/>
    </location>
</feature>
<feature type="region of interest" description="Disordered" evidence="1">
    <location>
        <begin position="275"/>
        <end position="295"/>
    </location>
</feature>
<feature type="compositionally biased region" description="Polar residues" evidence="1">
    <location>
        <begin position="1321"/>
        <end position="1351"/>
    </location>
</feature>
<feature type="compositionally biased region" description="Low complexity" evidence="1">
    <location>
        <begin position="1853"/>
        <end position="1881"/>
    </location>
</feature>
<accession>A0AB34HY84</accession>
<feature type="compositionally biased region" description="Polar residues" evidence="1">
    <location>
        <begin position="2043"/>
        <end position="2115"/>
    </location>
</feature>
<feature type="compositionally biased region" description="Low complexity" evidence="1">
    <location>
        <begin position="2148"/>
        <end position="2176"/>
    </location>
</feature>
<evidence type="ECO:0000256" key="1">
    <source>
        <dbReference type="SAM" id="MobiDB-lite"/>
    </source>
</evidence>
<feature type="compositionally biased region" description="Polar residues" evidence="1">
    <location>
        <begin position="1911"/>
        <end position="1941"/>
    </location>
</feature>
<evidence type="ECO:0000313" key="3">
    <source>
        <dbReference type="Proteomes" id="UP001159641"/>
    </source>
</evidence>
<feature type="region of interest" description="Disordered" evidence="1">
    <location>
        <begin position="936"/>
        <end position="1003"/>
    </location>
</feature>
<gene>
    <name evidence="2" type="ORF">J1605_002218</name>
</gene>
<evidence type="ECO:0008006" key="4">
    <source>
        <dbReference type="Google" id="ProtNLM"/>
    </source>
</evidence>
<feature type="compositionally biased region" description="Low complexity" evidence="1">
    <location>
        <begin position="2189"/>
        <end position="2205"/>
    </location>
</feature>
<feature type="compositionally biased region" description="Polar residues" evidence="1">
    <location>
        <begin position="2128"/>
        <end position="2146"/>
    </location>
</feature>